<proteinExistence type="predicted"/>
<keyword evidence="2" id="KW-1185">Reference proteome</keyword>
<sequence length="77" mass="8564">MRWDLEAEEHEHCIGCVCKISGPGGEVTWENTVKGESETPLTSSCTGIKWCLQERKPPVKAVLMILPDQICAPFVHL</sequence>
<evidence type="ECO:0000313" key="1">
    <source>
        <dbReference type="EMBL" id="OPJ77128.1"/>
    </source>
</evidence>
<dbReference type="Proteomes" id="UP000190648">
    <property type="component" value="Unassembled WGS sequence"/>
</dbReference>
<protein>
    <submittedName>
        <fullName evidence="1">Uncharacterized protein</fullName>
    </submittedName>
</protein>
<accession>A0A1V4JY43</accession>
<evidence type="ECO:0000313" key="2">
    <source>
        <dbReference type="Proteomes" id="UP000190648"/>
    </source>
</evidence>
<comment type="caution">
    <text evidence="1">The sequence shown here is derived from an EMBL/GenBank/DDBJ whole genome shotgun (WGS) entry which is preliminary data.</text>
</comment>
<name>A0A1V4JY43_PATFA</name>
<dbReference type="AlphaFoldDB" id="A0A1V4JY43"/>
<gene>
    <name evidence="1" type="ORF">AV530_007528</name>
</gene>
<reference evidence="1 2" key="1">
    <citation type="submission" date="2016-02" db="EMBL/GenBank/DDBJ databases">
        <title>Band-tailed pigeon sequencing and assembly.</title>
        <authorList>
            <person name="Soares A.E."/>
            <person name="Novak B.J."/>
            <person name="Rice E.S."/>
            <person name="O'Connell B."/>
            <person name="Chang D."/>
            <person name="Weber S."/>
            <person name="Shapiro B."/>
        </authorList>
    </citation>
    <scope>NUCLEOTIDE SEQUENCE [LARGE SCALE GENOMIC DNA]</scope>
    <source>
        <strain evidence="1">BTP2013</strain>
        <tissue evidence="1">Blood</tissue>
    </source>
</reference>
<organism evidence="1 2">
    <name type="scientific">Patagioenas fasciata monilis</name>
    <dbReference type="NCBI Taxonomy" id="372326"/>
    <lineage>
        <taxon>Eukaryota</taxon>
        <taxon>Metazoa</taxon>
        <taxon>Chordata</taxon>
        <taxon>Craniata</taxon>
        <taxon>Vertebrata</taxon>
        <taxon>Euteleostomi</taxon>
        <taxon>Archelosauria</taxon>
        <taxon>Archosauria</taxon>
        <taxon>Dinosauria</taxon>
        <taxon>Saurischia</taxon>
        <taxon>Theropoda</taxon>
        <taxon>Coelurosauria</taxon>
        <taxon>Aves</taxon>
        <taxon>Neognathae</taxon>
        <taxon>Neoaves</taxon>
        <taxon>Columbimorphae</taxon>
        <taxon>Columbiformes</taxon>
        <taxon>Columbidae</taxon>
        <taxon>Patagioenas</taxon>
    </lineage>
</organism>
<dbReference type="EMBL" id="LSYS01005497">
    <property type="protein sequence ID" value="OPJ77128.1"/>
    <property type="molecule type" value="Genomic_DNA"/>
</dbReference>